<dbReference type="RefSeq" id="WP_246916462.1">
    <property type="nucleotide sequence ID" value="NZ_CP090145.1"/>
</dbReference>
<dbReference type="Pfam" id="PF07884">
    <property type="entry name" value="VKOR"/>
    <property type="match status" value="1"/>
</dbReference>
<keyword evidence="4" id="KW-0874">Quinone</keyword>
<sequence length="505" mass="58983">MLKLVIKYLQKSNYSSKIVEFEEFYQSHPNYPSLLAITDGLNYLNIENIAASIPFEHFDELTNSFIAELKIDNPSLYLLTKGENEFTIEDEEGKVKSLNRADLEKYWSGIVLLVEENEKEEISSKWKSSSYMLPIALILLCLLSISTKLNNHLHTTFLLIAAIGVFISKEILETFFNNKNNTDSKFCSISEEFSCDSIIKSKSYSFSKYIEFVDLPVIFFSFSFISLLFGLEMEYLIGLASVLSLPVLFYSIYLQKFSLKKWCLLCLLISVLMLSNAVLFLVNYRMFSLDYHQVINAVGLLLLIVPLWFLLKKWIEKFNKNEVELNKLLRFKRSEDVFQKTVETINNVESFNALDKMIIGDENAPNVISLFLSPSCPHCHTAYKDAKELLMKYPNKLKLAICYNLNTNNVDNPYLDIARSVLNLYNNGKNVIQALDDWHIERLNIDDWKAKWKKTDAFTKENNQLEMYFQWCLENEFNYAPVKIFNNHLIEQQYNINELFYFFKE</sequence>
<dbReference type="SUPFAM" id="SSF52833">
    <property type="entry name" value="Thioredoxin-like"/>
    <property type="match status" value="1"/>
</dbReference>
<proteinExistence type="inferred from homology"/>
<evidence type="ECO:0000256" key="10">
    <source>
        <dbReference type="SAM" id="Phobius"/>
    </source>
</evidence>
<keyword evidence="3 10" id="KW-0812">Transmembrane</keyword>
<evidence type="ECO:0000256" key="9">
    <source>
        <dbReference type="ARBA" id="ARBA00023284"/>
    </source>
</evidence>
<evidence type="ECO:0000256" key="8">
    <source>
        <dbReference type="ARBA" id="ARBA00023157"/>
    </source>
</evidence>
<evidence type="ECO:0000256" key="3">
    <source>
        <dbReference type="ARBA" id="ARBA00022692"/>
    </source>
</evidence>
<evidence type="ECO:0000256" key="2">
    <source>
        <dbReference type="ARBA" id="ARBA00006214"/>
    </source>
</evidence>
<evidence type="ECO:0000256" key="1">
    <source>
        <dbReference type="ARBA" id="ARBA00004141"/>
    </source>
</evidence>
<accession>A0ABY4HM08</accession>
<dbReference type="Proteomes" id="UP000830454">
    <property type="component" value="Chromosome"/>
</dbReference>
<dbReference type="Pfam" id="PF13462">
    <property type="entry name" value="Thioredoxin_4"/>
    <property type="match status" value="1"/>
</dbReference>
<evidence type="ECO:0000313" key="13">
    <source>
        <dbReference type="EMBL" id="UOX33897.1"/>
    </source>
</evidence>
<dbReference type="Gene3D" id="1.20.1440.130">
    <property type="entry name" value="VKOR domain"/>
    <property type="match status" value="1"/>
</dbReference>
<evidence type="ECO:0000256" key="4">
    <source>
        <dbReference type="ARBA" id="ARBA00022719"/>
    </source>
</evidence>
<keyword evidence="7 10" id="KW-0472">Membrane</keyword>
<dbReference type="InterPro" id="IPR038354">
    <property type="entry name" value="VKOR_sf"/>
</dbReference>
<dbReference type="InterPro" id="IPR012336">
    <property type="entry name" value="Thioredoxin-like_fold"/>
</dbReference>
<dbReference type="EMBL" id="CP090145">
    <property type="protein sequence ID" value="UOX33897.1"/>
    <property type="molecule type" value="Genomic_DNA"/>
</dbReference>
<feature type="transmembrane region" description="Helical" evidence="10">
    <location>
        <begin position="235"/>
        <end position="253"/>
    </location>
</feature>
<keyword evidence="5 10" id="KW-1133">Transmembrane helix</keyword>
<evidence type="ECO:0000256" key="7">
    <source>
        <dbReference type="ARBA" id="ARBA00023136"/>
    </source>
</evidence>
<feature type="transmembrane region" description="Helical" evidence="10">
    <location>
        <begin position="129"/>
        <end position="147"/>
    </location>
</feature>
<name>A0ABY4HM08_9FLAO</name>
<dbReference type="InterPro" id="IPR036249">
    <property type="entry name" value="Thioredoxin-like_sf"/>
</dbReference>
<protein>
    <submittedName>
        <fullName evidence="13">Thioredoxin domain-containing protein</fullName>
    </submittedName>
</protein>
<evidence type="ECO:0000256" key="5">
    <source>
        <dbReference type="ARBA" id="ARBA00022989"/>
    </source>
</evidence>
<feature type="domain" description="Vitamin K epoxide reductase" evidence="11">
    <location>
        <begin position="157"/>
        <end position="279"/>
    </location>
</feature>
<keyword evidence="8" id="KW-1015">Disulfide bond</keyword>
<dbReference type="Gene3D" id="3.40.30.10">
    <property type="entry name" value="Glutaredoxin"/>
    <property type="match status" value="1"/>
</dbReference>
<feature type="domain" description="Thioredoxin-like fold" evidence="12">
    <location>
        <begin position="355"/>
        <end position="481"/>
    </location>
</feature>
<gene>
    <name evidence="13" type="ORF">LXD69_17920</name>
</gene>
<comment type="subcellular location">
    <subcellularLocation>
        <location evidence="1">Membrane</location>
        <topology evidence="1">Multi-pass membrane protein</topology>
    </subcellularLocation>
</comment>
<feature type="transmembrane region" description="Helical" evidence="10">
    <location>
        <begin position="262"/>
        <end position="282"/>
    </location>
</feature>
<reference evidence="13" key="2">
    <citation type="submission" date="2022-04" db="EMBL/GenBank/DDBJ databases">
        <title>Complete Genome Sequence of Flavobacterium sediminilitoris YSM-43, Isolated from a Tidal Sediment.</title>
        <authorList>
            <person name="Lee P.A."/>
        </authorList>
    </citation>
    <scope>NUCLEOTIDE SEQUENCE</scope>
    <source>
        <strain evidence="13">YSM-43</strain>
    </source>
</reference>
<feature type="transmembrane region" description="Helical" evidence="10">
    <location>
        <begin position="209"/>
        <end position="229"/>
    </location>
</feature>
<evidence type="ECO:0000259" key="11">
    <source>
        <dbReference type="Pfam" id="PF07884"/>
    </source>
</evidence>
<comment type="similarity">
    <text evidence="2">Belongs to the VKOR family.</text>
</comment>
<keyword evidence="14" id="KW-1185">Reference proteome</keyword>
<keyword evidence="9" id="KW-0676">Redox-active center</keyword>
<evidence type="ECO:0000256" key="6">
    <source>
        <dbReference type="ARBA" id="ARBA00023002"/>
    </source>
</evidence>
<feature type="transmembrane region" description="Helical" evidence="10">
    <location>
        <begin position="294"/>
        <end position="311"/>
    </location>
</feature>
<evidence type="ECO:0000259" key="12">
    <source>
        <dbReference type="Pfam" id="PF13462"/>
    </source>
</evidence>
<keyword evidence="6" id="KW-0560">Oxidoreductase</keyword>
<reference evidence="13" key="1">
    <citation type="submission" date="2021-12" db="EMBL/GenBank/DDBJ databases">
        <authorList>
            <person name="Cha I.-T."/>
            <person name="Lee K.-E."/>
            <person name="Park S.-J."/>
        </authorList>
    </citation>
    <scope>NUCLEOTIDE SEQUENCE</scope>
    <source>
        <strain evidence="13">YSM-43</strain>
    </source>
</reference>
<dbReference type="InterPro" id="IPR012932">
    <property type="entry name" value="VKOR"/>
</dbReference>
<dbReference type="Gene3D" id="3.90.70.10">
    <property type="entry name" value="Cysteine proteinases"/>
    <property type="match status" value="1"/>
</dbReference>
<feature type="transmembrane region" description="Helical" evidence="10">
    <location>
        <begin position="153"/>
        <end position="172"/>
    </location>
</feature>
<organism evidence="13 14">
    <name type="scientific">Flavobacterium sediminilitoris</name>
    <dbReference type="NCBI Taxonomy" id="2024526"/>
    <lineage>
        <taxon>Bacteria</taxon>
        <taxon>Pseudomonadati</taxon>
        <taxon>Bacteroidota</taxon>
        <taxon>Flavobacteriia</taxon>
        <taxon>Flavobacteriales</taxon>
        <taxon>Flavobacteriaceae</taxon>
        <taxon>Flavobacterium</taxon>
    </lineage>
</organism>
<evidence type="ECO:0000313" key="14">
    <source>
        <dbReference type="Proteomes" id="UP000830454"/>
    </source>
</evidence>
<dbReference type="CDD" id="cd12921">
    <property type="entry name" value="VKOR_4"/>
    <property type="match status" value="1"/>
</dbReference>